<dbReference type="Pfam" id="PF14897">
    <property type="entry name" value="EpsG"/>
    <property type="match status" value="1"/>
</dbReference>
<feature type="transmembrane region" description="Helical" evidence="1">
    <location>
        <begin position="46"/>
        <end position="63"/>
    </location>
</feature>
<feature type="transmembrane region" description="Helical" evidence="1">
    <location>
        <begin position="289"/>
        <end position="307"/>
    </location>
</feature>
<keyword evidence="3" id="KW-1185">Reference proteome</keyword>
<dbReference type="Proteomes" id="UP000218399">
    <property type="component" value="Unassembled WGS sequence"/>
</dbReference>
<organism evidence="2 3">
    <name type="scientific">Bifidobacterium criceti</name>
    <dbReference type="NCBI Taxonomy" id="1960969"/>
    <lineage>
        <taxon>Bacteria</taxon>
        <taxon>Bacillati</taxon>
        <taxon>Actinomycetota</taxon>
        <taxon>Actinomycetes</taxon>
        <taxon>Bifidobacteriales</taxon>
        <taxon>Bifidobacteriaceae</taxon>
        <taxon>Bifidobacterium</taxon>
    </lineage>
</organism>
<feature type="transmembrane region" description="Helical" evidence="1">
    <location>
        <begin position="149"/>
        <end position="173"/>
    </location>
</feature>
<gene>
    <name evidence="2" type="ORF">B1526_0270</name>
</gene>
<keyword evidence="1" id="KW-1133">Transmembrane helix</keyword>
<dbReference type="EMBL" id="MVOH01000004">
    <property type="protein sequence ID" value="PAU68636.1"/>
    <property type="molecule type" value="Genomic_DNA"/>
</dbReference>
<dbReference type="AlphaFoldDB" id="A0A2A2EI81"/>
<dbReference type="OrthoDB" id="3228370at2"/>
<evidence type="ECO:0000256" key="1">
    <source>
        <dbReference type="SAM" id="Phobius"/>
    </source>
</evidence>
<dbReference type="InterPro" id="IPR049458">
    <property type="entry name" value="EpsG-like"/>
</dbReference>
<keyword evidence="1" id="KW-0812">Transmembrane</keyword>
<feature type="transmembrane region" description="Helical" evidence="1">
    <location>
        <begin position="336"/>
        <end position="353"/>
    </location>
</feature>
<sequence>MKLYLLVFFAAVAFAFVADVMQRQITGMEERGNLSLHARRSLVSLRSSRVVVIMCSALVYILLSGMRYDTGFDYMYSYVPSLEEVRRGNASHYDPFFDLVIAAFAKFSSNQWFFAGMALYTIAMIYIGFCMESKYVLVPVALFFTSFNYLRSFCFVAQYVAMATLFVGFLLLLKKRYVGAVALLILGILLHKSAEVMIIFYVLYFLSNKILLALAALLPLFGMLGQGPVRSVLVKLTGDSRFAVYINGQFDVGYADMSLVYANLAFFVLFLVIVFITRDNITHDKQGTMYVVAQSLALGFAFLQIVIPVGYRFVWYFAFFQLVSVPYMLRKVTKGTLYYAICTGICVLYYIWMVRYPLTNGASQVLPYHPFFDPNVTIW</sequence>
<accession>A0A2A2EI81</accession>
<feature type="transmembrane region" description="Helical" evidence="1">
    <location>
        <begin position="112"/>
        <end position="129"/>
    </location>
</feature>
<evidence type="ECO:0000313" key="3">
    <source>
        <dbReference type="Proteomes" id="UP000218399"/>
    </source>
</evidence>
<protein>
    <submittedName>
        <fullName evidence="2">EpsG family</fullName>
    </submittedName>
</protein>
<name>A0A2A2EI81_9BIFI</name>
<feature type="transmembrane region" description="Helical" evidence="1">
    <location>
        <begin position="180"/>
        <end position="204"/>
    </location>
</feature>
<evidence type="ECO:0000313" key="2">
    <source>
        <dbReference type="EMBL" id="PAU68636.1"/>
    </source>
</evidence>
<dbReference type="RefSeq" id="WP_095614349.1">
    <property type="nucleotide sequence ID" value="NZ_MVOH01000004.1"/>
</dbReference>
<reference evidence="2 3" key="1">
    <citation type="journal article" date="2017" name="ISME J.">
        <title>Unveiling bifidobacterial biogeography across the mammalian branch of the tree of life.</title>
        <authorList>
            <person name="Milani C."/>
            <person name="Mangifesta M."/>
            <person name="Mancabelli L."/>
            <person name="Lugli G.A."/>
            <person name="James K."/>
            <person name="Duranti S."/>
            <person name="Turroni F."/>
            <person name="Ferrario C."/>
            <person name="Ossiprandi M.C."/>
            <person name="van Sinderen D."/>
            <person name="Ventura M."/>
        </authorList>
    </citation>
    <scope>NUCLEOTIDE SEQUENCE [LARGE SCALE GENOMIC DNA]</scope>
    <source>
        <strain evidence="3">Ham19E</strain>
    </source>
</reference>
<keyword evidence="1" id="KW-0472">Membrane</keyword>
<comment type="caution">
    <text evidence="2">The sequence shown here is derived from an EMBL/GenBank/DDBJ whole genome shotgun (WGS) entry which is preliminary data.</text>
</comment>
<feature type="transmembrane region" description="Helical" evidence="1">
    <location>
        <begin position="259"/>
        <end position="277"/>
    </location>
</feature>
<proteinExistence type="predicted"/>